<evidence type="ECO:0000256" key="1">
    <source>
        <dbReference type="SAM" id="MobiDB-lite"/>
    </source>
</evidence>
<feature type="compositionally biased region" description="Basic and acidic residues" evidence="1">
    <location>
        <begin position="184"/>
        <end position="193"/>
    </location>
</feature>
<gene>
    <name evidence="2" type="ORF">CONCODRAFT_83964</name>
</gene>
<proteinExistence type="predicted"/>
<feature type="compositionally biased region" description="Basic and acidic residues" evidence="1">
    <location>
        <begin position="162"/>
        <end position="175"/>
    </location>
</feature>
<feature type="region of interest" description="Disordered" evidence="1">
    <location>
        <begin position="1"/>
        <end position="357"/>
    </location>
</feature>
<dbReference type="AlphaFoldDB" id="A0A137PBY3"/>
<dbReference type="Proteomes" id="UP000070444">
    <property type="component" value="Unassembled WGS sequence"/>
</dbReference>
<feature type="region of interest" description="Disordered" evidence="1">
    <location>
        <begin position="428"/>
        <end position="467"/>
    </location>
</feature>
<keyword evidence="3" id="KW-1185">Reference proteome</keyword>
<feature type="compositionally biased region" description="Basic and acidic residues" evidence="1">
    <location>
        <begin position="117"/>
        <end position="154"/>
    </location>
</feature>
<dbReference type="EMBL" id="KQ964451">
    <property type="protein sequence ID" value="KXN72517.1"/>
    <property type="molecule type" value="Genomic_DNA"/>
</dbReference>
<feature type="compositionally biased region" description="Polar residues" evidence="1">
    <location>
        <begin position="320"/>
        <end position="357"/>
    </location>
</feature>
<feature type="compositionally biased region" description="Low complexity" evidence="1">
    <location>
        <begin position="292"/>
        <end position="304"/>
    </location>
</feature>
<feature type="compositionally biased region" description="Low complexity" evidence="1">
    <location>
        <begin position="443"/>
        <end position="456"/>
    </location>
</feature>
<feature type="compositionally biased region" description="Basic and acidic residues" evidence="1">
    <location>
        <begin position="99"/>
        <end position="110"/>
    </location>
</feature>
<accession>A0A137PBY3</accession>
<protein>
    <submittedName>
        <fullName evidence="2">Uncharacterized protein</fullName>
    </submittedName>
</protein>
<name>A0A137PBY3_CONC2</name>
<feature type="compositionally biased region" description="Low complexity" evidence="1">
    <location>
        <begin position="252"/>
        <end position="263"/>
    </location>
</feature>
<reference evidence="2 3" key="1">
    <citation type="journal article" date="2015" name="Genome Biol. Evol.">
        <title>Phylogenomic analyses indicate that early fungi evolved digesting cell walls of algal ancestors of land plants.</title>
        <authorList>
            <person name="Chang Y."/>
            <person name="Wang S."/>
            <person name="Sekimoto S."/>
            <person name="Aerts A.L."/>
            <person name="Choi C."/>
            <person name="Clum A."/>
            <person name="LaButti K.M."/>
            <person name="Lindquist E.A."/>
            <person name="Yee Ngan C."/>
            <person name="Ohm R.A."/>
            <person name="Salamov A.A."/>
            <person name="Grigoriev I.V."/>
            <person name="Spatafora J.W."/>
            <person name="Berbee M.L."/>
        </authorList>
    </citation>
    <scope>NUCLEOTIDE SEQUENCE [LARGE SCALE GENOMIC DNA]</scope>
    <source>
        <strain evidence="2 3">NRRL 28638</strain>
    </source>
</reference>
<feature type="compositionally biased region" description="Polar residues" evidence="1">
    <location>
        <begin position="458"/>
        <end position="467"/>
    </location>
</feature>
<sequence length="467" mass="50451">MSLPINESTQPEVPQSESNPTLEPAQNTESAVDKPVESLPTNESSIEIANKPEIQNSNEETKVAEPVSQPKEEEKVAEAISETQNKEQEVKLPEAVSQPKEEEKATEAKPETQNNEQEVKLPEAVSEPKEEIKAVEPQAEEKPNLEPSNEEKLNDSTSQENAEAKEGEEVLESKPKRQYRKRGAKFDDFEKYNDTGSYIPATSRSGRAIKKATVFQAAEPTPTKRQRSTSTNTPADILIKKRGRKPKNAADSNKAQGSASKASGTKKKAGRPKKSDKAAAATTENDSKPEEVVTSQVESQSVPSATVGNPIIPAVLDNESIPQQDSSTSQFHPQLASNALPQPTPQTFENPALGINQNEPVSNIIPVQQQVPPNQFQQPHPIAPVVPTLSSNLPPANGYQPPVNTGIPPSFNPPAPTDQQIINNTVSKPGEIPTQFANPPPTQNQATFAAPTQFATDSAPTNTATYN</sequence>
<feature type="compositionally biased region" description="Polar residues" evidence="1">
    <location>
        <begin position="194"/>
        <end position="205"/>
    </location>
</feature>
<evidence type="ECO:0000313" key="3">
    <source>
        <dbReference type="Proteomes" id="UP000070444"/>
    </source>
</evidence>
<organism evidence="2 3">
    <name type="scientific">Conidiobolus coronatus (strain ATCC 28846 / CBS 209.66 / NRRL 28638)</name>
    <name type="common">Delacroixia coronata</name>
    <dbReference type="NCBI Taxonomy" id="796925"/>
    <lineage>
        <taxon>Eukaryota</taxon>
        <taxon>Fungi</taxon>
        <taxon>Fungi incertae sedis</taxon>
        <taxon>Zoopagomycota</taxon>
        <taxon>Entomophthoromycotina</taxon>
        <taxon>Entomophthoromycetes</taxon>
        <taxon>Entomophthorales</taxon>
        <taxon>Ancylistaceae</taxon>
        <taxon>Conidiobolus</taxon>
    </lineage>
</organism>
<feature type="compositionally biased region" description="Polar residues" evidence="1">
    <location>
        <begin position="1"/>
        <end position="30"/>
    </location>
</feature>
<feature type="compositionally biased region" description="Polar residues" evidence="1">
    <location>
        <begin position="39"/>
        <end position="58"/>
    </location>
</feature>
<feature type="compositionally biased region" description="Basic residues" evidence="1">
    <location>
        <begin position="264"/>
        <end position="274"/>
    </location>
</feature>
<evidence type="ECO:0000313" key="2">
    <source>
        <dbReference type="EMBL" id="KXN72517.1"/>
    </source>
</evidence>